<reference evidence="6" key="3">
    <citation type="submission" date="2025-09" db="UniProtKB">
        <authorList>
            <consortium name="Ensembl"/>
        </authorList>
    </citation>
    <scope>IDENTIFICATION</scope>
</reference>
<feature type="compositionally biased region" description="Low complexity" evidence="4">
    <location>
        <begin position="8"/>
        <end position="21"/>
    </location>
</feature>
<dbReference type="AlphaFoldDB" id="A0A674GXY0"/>
<dbReference type="GO" id="GO:0002250">
    <property type="term" value="P:adaptive immune response"/>
    <property type="evidence" value="ECO:0007669"/>
    <property type="project" value="UniProtKB-KW"/>
</dbReference>
<proteinExistence type="predicted"/>
<dbReference type="SUPFAM" id="SSF48726">
    <property type="entry name" value="Immunoglobulin"/>
    <property type="match status" value="1"/>
</dbReference>
<dbReference type="OMA" id="HVEQQFQ"/>
<dbReference type="InterPro" id="IPR013783">
    <property type="entry name" value="Ig-like_fold"/>
</dbReference>
<dbReference type="GO" id="GO:0005576">
    <property type="term" value="C:extracellular region"/>
    <property type="evidence" value="ECO:0007669"/>
    <property type="project" value="UniProtKB-ARBA"/>
</dbReference>
<dbReference type="CDD" id="cd00099">
    <property type="entry name" value="IgV"/>
    <property type="match status" value="1"/>
</dbReference>
<dbReference type="InParanoid" id="A0A674GXY0"/>
<dbReference type="Gene3D" id="2.60.40.10">
    <property type="entry name" value="Immunoglobulins"/>
    <property type="match status" value="1"/>
</dbReference>
<evidence type="ECO:0000259" key="5">
    <source>
        <dbReference type="PROSITE" id="PS50835"/>
    </source>
</evidence>
<feature type="region of interest" description="Disordered" evidence="4">
    <location>
        <begin position="1"/>
        <end position="43"/>
    </location>
</feature>
<dbReference type="SMART" id="SM00406">
    <property type="entry name" value="IGv"/>
    <property type="match status" value="1"/>
</dbReference>
<reference evidence="6 7" key="1">
    <citation type="journal article" date="2010" name="Nature">
        <title>The genome of a songbird.</title>
        <authorList>
            <person name="Warren W.C."/>
            <person name="Clayton D.F."/>
            <person name="Ellegren H."/>
            <person name="Arnold A.P."/>
            <person name="Hillier L.W."/>
            <person name="Kunstner A."/>
            <person name="Searle S."/>
            <person name="White S."/>
            <person name="Vilella A.J."/>
            <person name="Fairley S."/>
            <person name="Heger A."/>
            <person name="Kong L."/>
            <person name="Ponting C.P."/>
            <person name="Jarvis E.D."/>
            <person name="Mello C.V."/>
            <person name="Minx P."/>
            <person name="Lovell P."/>
            <person name="Velho T.A."/>
            <person name="Ferris M."/>
            <person name="Balakrishnan C.N."/>
            <person name="Sinha S."/>
            <person name="Blatti C."/>
            <person name="London S.E."/>
            <person name="Li Y."/>
            <person name="Lin Y.C."/>
            <person name="George J."/>
            <person name="Sweedler J."/>
            <person name="Southey B."/>
            <person name="Gunaratne P."/>
            <person name="Watson M."/>
            <person name="Nam K."/>
            <person name="Backstrom N."/>
            <person name="Smeds L."/>
            <person name="Nabholz B."/>
            <person name="Itoh Y."/>
            <person name="Whitney O."/>
            <person name="Pfenning A.R."/>
            <person name="Howard J."/>
            <person name="Volker M."/>
            <person name="Skinner B.M."/>
            <person name="Griffin D.K."/>
            <person name="Ye L."/>
            <person name="McLaren W.M."/>
            <person name="Flicek P."/>
            <person name="Quesada V."/>
            <person name="Velasco G."/>
            <person name="Lopez-Otin C."/>
            <person name="Puente X.S."/>
            <person name="Olender T."/>
            <person name="Lancet D."/>
            <person name="Smit A.F."/>
            <person name="Hubley R."/>
            <person name="Konkel M.K."/>
            <person name="Walker J.A."/>
            <person name="Batzer M.A."/>
            <person name="Gu W."/>
            <person name="Pollock D.D."/>
            <person name="Chen L."/>
            <person name="Cheng Z."/>
            <person name="Eichler E.E."/>
            <person name="Stapley J."/>
            <person name="Slate J."/>
            <person name="Ekblom R."/>
            <person name="Birkhead T."/>
            <person name="Burke T."/>
            <person name="Burt D."/>
            <person name="Scharff C."/>
            <person name="Adam I."/>
            <person name="Richard H."/>
            <person name="Sultan M."/>
            <person name="Soldatov A."/>
            <person name="Lehrach H."/>
            <person name="Edwards S.V."/>
            <person name="Yang S.P."/>
            <person name="Li X."/>
            <person name="Graves T."/>
            <person name="Fulton L."/>
            <person name="Nelson J."/>
            <person name="Chinwalla A."/>
            <person name="Hou S."/>
            <person name="Mardis E.R."/>
            <person name="Wilson R.K."/>
        </authorList>
    </citation>
    <scope>NUCLEOTIDE SEQUENCE [LARGE SCALE GENOMIC DNA]</scope>
</reference>
<protein>
    <recommendedName>
        <fullName evidence="5">Ig-like domain-containing protein</fullName>
    </recommendedName>
</protein>
<evidence type="ECO:0000256" key="4">
    <source>
        <dbReference type="SAM" id="MobiDB-lite"/>
    </source>
</evidence>
<name>A0A674GXY0_TAEGU</name>
<dbReference type="Ensembl" id="ENSTGUT00000026783.1">
    <property type="protein sequence ID" value="ENSTGUP00000027954.1"/>
    <property type="gene ID" value="ENSTGUG00000024664.1"/>
</dbReference>
<sequence>MPVQLGESSPAPLVPLSSAPPAQLPPLQPGHTQGSSLLHSDLGVALEQQPRGVTVKEGLEVTLQCSLKGGDMSSYDMYWYRQGPHGMQYISMGGYNYGEGFEGRFIGKKENSKNNFTLQILAAEQGDPAMYYCGAKTTV</sequence>
<keyword evidence="1" id="KW-0391">Immunity</keyword>
<dbReference type="InterPro" id="IPR007110">
    <property type="entry name" value="Ig-like_dom"/>
</dbReference>
<dbReference type="PANTHER" id="PTHR23266">
    <property type="entry name" value="IMMUNOGLOBULIN HEAVY CHAIN"/>
    <property type="match status" value="1"/>
</dbReference>
<evidence type="ECO:0000256" key="3">
    <source>
        <dbReference type="ARBA" id="ARBA00043265"/>
    </source>
</evidence>
<keyword evidence="3" id="KW-1280">Immunoglobulin</keyword>
<keyword evidence="2" id="KW-1064">Adaptive immunity</keyword>
<dbReference type="InterPro" id="IPR036179">
    <property type="entry name" value="Ig-like_dom_sf"/>
</dbReference>
<reference evidence="6" key="2">
    <citation type="submission" date="2025-08" db="UniProtKB">
        <authorList>
            <consortium name="Ensembl"/>
        </authorList>
    </citation>
    <scope>IDENTIFICATION</scope>
</reference>
<dbReference type="InterPro" id="IPR050199">
    <property type="entry name" value="IgHV"/>
</dbReference>
<dbReference type="PROSITE" id="PS50835">
    <property type="entry name" value="IG_LIKE"/>
    <property type="match status" value="1"/>
</dbReference>
<dbReference type="GeneTree" id="ENSGT00960000189332"/>
<evidence type="ECO:0000256" key="2">
    <source>
        <dbReference type="ARBA" id="ARBA00023130"/>
    </source>
</evidence>
<dbReference type="Pfam" id="PF07686">
    <property type="entry name" value="V-set"/>
    <property type="match status" value="1"/>
</dbReference>
<keyword evidence="7" id="KW-1185">Reference proteome</keyword>
<dbReference type="GO" id="GO:0019814">
    <property type="term" value="C:immunoglobulin complex"/>
    <property type="evidence" value="ECO:0007669"/>
    <property type="project" value="UniProtKB-KW"/>
</dbReference>
<evidence type="ECO:0000256" key="1">
    <source>
        <dbReference type="ARBA" id="ARBA00022859"/>
    </source>
</evidence>
<evidence type="ECO:0000313" key="7">
    <source>
        <dbReference type="Proteomes" id="UP000007754"/>
    </source>
</evidence>
<accession>A0A674GXY0</accession>
<evidence type="ECO:0000313" key="6">
    <source>
        <dbReference type="Ensembl" id="ENSTGUP00000027954.1"/>
    </source>
</evidence>
<dbReference type="Proteomes" id="UP000007754">
    <property type="component" value="Chromosome 27"/>
</dbReference>
<dbReference type="InterPro" id="IPR013106">
    <property type="entry name" value="Ig_V-set"/>
</dbReference>
<organism evidence="6 7">
    <name type="scientific">Taeniopygia guttata</name>
    <name type="common">Zebra finch</name>
    <name type="synonym">Poephila guttata</name>
    <dbReference type="NCBI Taxonomy" id="59729"/>
    <lineage>
        <taxon>Eukaryota</taxon>
        <taxon>Metazoa</taxon>
        <taxon>Chordata</taxon>
        <taxon>Craniata</taxon>
        <taxon>Vertebrata</taxon>
        <taxon>Euteleostomi</taxon>
        <taxon>Archelosauria</taxon>
        <taxon>Archosauria</taxon>
        <taxon>Dinosauria</taxon>
        <taxon>Saurischia</taxon>
        <taxon>Theropoda</taxon>
        <taxon>Coelurosauria</taxon>
        <taxon>Aves</taxon>
        <taxon>Neognathae</taxon>
        <taxon>Neoaves</taxon>
        <taxon>Telluraves</taxon>
        <taxon>Australaves</taxon>
        <taxon>Passeriformes</taxon>
        <taxon>Passeroidea</taxon>
        <taxon>Estrildidae</taxon>
        <taxon>Estrildinae</taxon>
        <taxon>Taeniopygia</taxon>
    </lineage>
</organism>
<feature type="domain" description="Ig-like" evidence="5">
    <location>
        <begin position="20"/>
        <end position="139"/>
    </location>
</feature>